<name>A0A8H4QL18_9AGAR</name>
<comment type="caution">
    <text evidence="1">The sequence shown here is derived from an EMBL/GenBank/DDBJ whole genome shotgun (WGS) entry which is preliminary data.</text>
</comment>
<dbReference type="EMBL" id="JAACJL010000047">
    <property type="protein sequence ID" value="KAF4612771.1"/>
    <property type="molecule type" value="Genomic_DNA"/>
</dbReference>
<evidence type="ECO:0000313" key="1">
    <source>
        <dbReference type="EMBL" id="KAF4612771.1"/>
    </source>
</evidence>
<dbReference type="SUPFAM" id="SSF52047">
    <property type="entry name" value="RNI-like"/>
    <property type="match status" value="1"/>
</dbReference>
<keyword evidence="2" id="KW-1185">Reference proteome</keyword>
<proteinExistence type="predicted"/>
<dbReference type="InterPro" id="IPR032675">
    <property type="entry name" value="LRR_dom_sf"/>
</dbReference>
<dbReference type="Gene3D" id="3.80.10.10">
    <property type="entry name" value="Ribonuclease Inhibitor"/>
    <property type="match status" value="1"/>
</dbReference>
<dbReference type="AlphaFoldDB" id="A0A8H4QL18"/>
<organism evidence="1 2">
    <name type="scientific">Agrocybe pediades</name>
    <dbReference type="NCBI Taxonomy" id="84607"/>
    <lineage>
        <taxon>Eukaryota</taxon>
        <taxon>Fungi</taxon>
        <taxon>Dikarya</taxon>
        <taxon>Basidiomycota</taxon>
        <taxon>Agaricomycotina</taxon>
        <taxon>Agaricomycetes</taxon>
        <taxon>Agaricomycetidae</taxon>
        <taxon>Agaricales</taxon>
        <taxon>Agaricineae</taxon>
        <taxon>Strophariaceae</taxon>
        <taxon>Agrocybe</taxon>
    </lineage>
</organism>
<evidence type="ECO:0008006" key="3">
    <source>
        <dbReference type="Google" id="ProtNLM"/>
    </source>
</evidence>
<evidence type="ECO:0000313" key="2">
    <source>
        <dbReference type="Proteomes" id="UP000521872"/>
    </source>
</evidence>
<accession>A0A8H4QL18</accession>
<dbReference type="Proteomes" id="UP000521872">
    <property type="component" value="Unassembled WGS sequence"/>
</dbReference>
<sequence>MPNASFTLSIPPELLQEIFLKNTEVDDLSHDRLRTARYSSQVCQSWRSLLLRSPFVWARLLDLDSLGRSREKWREEVVSRIGDAPIWMEGRVRPSLDSVLMFVLEKKWENVQALRLMGSFNHYPTNSWSFIGRKAPLLETLTIHFPDSLFPTSQLHSLCSSLLFNNEAPRLRELEISTAFQVKPSAPWLSNLQVLILSTKQTVTSILSILHNTPRLERLHLLPKSILAGEEISTSPVQLPHLQFLHIGYTDYSEAVPFLELISPSCTTCLLSMERAYWTFNVHGVPLIDPMAEKLHRAVLRWILTYSTGFGIPNDITLETYSSELAIFLWIRGPKSEAERRHYLRTTINVDIPLGPNASFIQSLIDASPSPFSSVKKLRLTSFINHRDELLQLLQTFSSVTELVLDPGWEKISALCPTQSQFFPQLRIVEVRPTREGPQYWTMAASRLPNICDFLEHRAAVGLPVSELDLRDVASYLQRDAYERLLDRLNKIDGLVVKWGSLYFQI</sequence>
<protein>
    <recommendedName>
        <fullName evidence="3">F-box domain-containing protein</fullName>
    </recommendedName>
</protein>
<reference evidence="1 2" key="1">
    <citation type="submission" date="2019-12" db="EMBL/GenBank/DDBJ databases">
        <authorList>
            <person name="Floudas D."/>
            <person name="Bentzer J."/>
            <person name="Ahren D."/>
            <person name="Johansson T."/>
            <person name="Persson P."/>
            <person name="Tunlid A."/>
        </authorList>
    </citation>
    <scope>NUCLEOTIDE SEQUENCE [LARGE SCALE GENOMIC DNA]</scope>
    <source>
        <strain evidence="1 2">CBS 102.39</strain>
    </source>
</reference>
<gene>
    <name evidence="1" type="ORF">D9613_011891</name>
</gene>